<evidence type="ECO:0000256" key="7">
    <source>
        <dbReference type="SAM" id="MobiDB-lite"/>
    </source>
</evidence>
<proteinExistence type="predicted"/>
<evidence type="ECO:0000256" key="3">
    <source>
        <dbReference type="ARBA" id="ARBA00022763"/>
    </source>
</evidence>
<feature type="compositionally biased region" description="Basic and acidic residues" evidence="7">
    <location>
        <begin position="102"/>
        <end position="111"/>
    </location>
</feature>
<dbReference type="GO" id="GO:0006334">
    <property type="term" value="P:nucleosome assembly"/>
    <property type="evidence" value="ECO:0007669"/>
    <property type="project" value="TreeGrafter"/>
</dbReference>
<keyword evidence="5" id="KW-0234">DNA repair</keyword>
<feature type="compositionally biased region" description="Basic and acidic residues" evidence="7">
    <location>
        <begin position="770"/>
        <end position="789"/>
    </location>
</feature>
<feature type="compositionally biased region" description="Acidic residues" evidence="7">
    <location>
        <begin position="534"/>
        <end position="550"/>
    </location>
</feature>
<feature type="compositionally biased region" description="Polar residues" evidence="7">
    <location>
        <begin position="30"/>
        <end position="40"/>
    </location>
</feature>
<keyword evidence="6" id="KW-0539">Nucleus</keyword>
<dbReference type="AlphaFoldDB" id="A0A9R1TTE1"/>
<dbReference type="PANTHER" id="PTHR15272:SF0">
    <property type="entry name" value="CHROMATIN ASSEMBLY FACTOR 1 SUBUNIT A"/>
    <property type="match status" value="1"/>
</dbReference>
<feature type="compositionally biased region" description="Basic and acidic residues" evidence="7">
    <location>
        <begin position="245"/>
        <end position="344"/>
    </location>
</feature>
<protein>
    <submittedName>
        <fullName evidence="11">Chromatin assembly factor 1 subunit A</fullName>
    </submittedName>
</protein>
<evidence type="ECO:0000256" key="1">
    <source>
        <dbReference type="ARBA" id="ARBA00004123"/>
    </source>
</evidence>
<feature type="region of interest" description="Disordered" evidence="7">
    <location>
        <begin position="767"/>
        <end position="789"/>
    </location>
</feature>
<gene>
    <name evidence="11" type="primary">LOC105274204</name>
</gene>
<keyword evidence="10" id="KW-1185">Reference proteome</keyword>
<feature type="compositionally biased region" description="Polar residues" evidence="7">
    <location>
        <begin position="156"/>
        <end position="165"/>
    </location>
</feature>
<feature type="domain" description="Chromatin assembly factor 1 p150 subunit acidic region" evidence="8">
    <location>
        <begin position="253"/>
        <end position="390"/>
    </location>
</feature>
<evidence type="ECO:0000256" key="5">
    <source>
        <dbReference type="ARBA" id="ARBA00023204"/>
    </source>
</evidence>
<dbReference type="GO" id="GO:0006281">
    <property type="term" value="P:DNA repair"/>
    <property type="evidence" value="ECO:0007669"/>
    <property type="project" value="UniProtKB-KW"/>
</dbReference>
<reference evidence="11" key="1">
    <citation type="submission" date="2025-08" db="UniProtKB">
        <authorList>
            <consortium name="RefSeq"/>
        </authorList>
    </citation>
    <scope>IDENTIFICATION</scope>
    <source>
        <strain evidence="11">USDA-PBARC FA_bdor</strain>
        <tissue evidence="11">Whole organism</tissue>
    </source>
</reference>
<feature type="compositionally biased region" description="Polar residues" evidence="7">
    <location>
        <begin position="812"/>
        <end position="823"/>
    </location>
</feature>
<evidence type="ECO:0000256" key="6">
    <source>
        <dbReference type="ARBA" id="ARBA00023242"/>
    </source>
</evidence>
<dbReference type="RefSeq" id="XP_011315422.1">
    <property type="nucleotide sequence ID" value="XM_011317120.1"/>
</dbReference>
<dbReference type="PANTHER" id="PTHR15272">
    <property type="entry name" value="CHROMATIN ASSEMBLY FACTOR 1 SUBUNIT A CAF-1 SUBUNIT A"/>
    <property type="match status" value="1"/>
</dbReference>
<keyword evidence="3" id="KW-0227">DNA damage</keyword>
<organism evidence="10 11">
    <name type="scientific">Fopius arisanus</name>
    <dbReference type="NCBI Taxonomy" id="64838"/>
    <lineage>
        <taxon>Eukaryota</taxon>
        <taxon>Metazoa</taxon>
        <taxon>Ecdysozoa</taxon>
        <taxon>Arthropoda</taxon>
        <taxon>Hexapoda</taxon>
        <taxon>Insecta</taxon>
        <taxon>Pterygota</taxon>
        <taxon>Neoptera</taxon>
        <taxon>Endopterygota</taxon>
        <taxon>Hymenoptera</taxon>
        <taxon>Apocrita</taxon>
        <taxon>Ichneumonoidea</taxon>
        <taxon>Braconidae</taxon>
        <taxon>Opiinae</taxon>
        <taxon>Fopius</taxon>
    </lineage>
</organism>
<feature type="region of interest" description="Disordered" evidence="7">
    <location>
        <begin position="155"/>
        <end position="345"/>
    </location>
</feature>
<feature type="compositionally biased region" description="Acidic residues" evidence="7">
    <location>
        <begin position="515"/>
        <end position="526"/>
    </location>
</feature>
<evidence type="ECO:0000259" key="8">
    <source>
        <dbReference type="Pfam" id="PF11600"/>
    </source>
</evidence>
<evidence type="ECO:0000313" key="11">
    <source>
        <dbReference type="RefSeq" id="XP_011315422.1"/>
    </source>
</evidence>
<dbReference type="InterPro" id="IPR021644">
    <property type="entry name" value="CAF-1_p150_acidic"/>
</dbReference>
<feature type="compositionally biased region" description="Acidic residues" evidence="7">
    <location>
        <begin position="896"/>
        <end position="906"/>
    </location>
</feature>
<name>A0A9R1TTE1_9HYME</name>
<evidence type="ECO:0000259" key="9">
    <source>
        <dbReference type="Pfam" id="PF12253"/>
    </source>
</evidence>
<dbReference type="GO" id="GO:0033186">
    <property type="term" value="C:CAF-1 complex"/>
    <property type="evidence" value="ECO:0007669"/>
    <property type="project" value="TreeGrafter"/>
</dbReference>
<dbReference type="GO" id="GO:0006260">
    <property type="term" value="P:DNA replication"/>
    <property type="evidence" value="ECO:0007669"/>
    <property type="project" value="UniProtKB-KW"/>
</dbReference>
<dbReference type="KEGG" id="fas:105274204"/>
<keyword evidence="4" id="KW-0143">Chaperone</keyword>
<evidence type="ECO:0000313" key="10">
    <source>
        <dbReference type="Proteomes" id="UP000694866"/>
    </source>
</evidence>
<dbReference type="Pfam" id="PF12253">
    <property type="entry name" value="CAF1A_dimeriz"/>
    <property type="match status" value="1"/>
</dbReference>
<accession>A0A9R1TTE1</accession>
<feature type="compositionally biased region" description="Basic and acidic residues" evidence="7">
    <location>
        <begin position="207"/>
        <end position="218"/>
    </location>
</feature>
<dbReference type="InterPro" id="IPR022043">
    <property type="entry name" value="CAF1A_DD"/>
</dbReference>
<feature type="compositionally biased region" description="Acidic residues" evidence="7">
    <location>
        <begin position="560"/>
        <end position="575"/>
    </location>
</feature>
<feature type="region of interest" description="Disordered" evidence="7">
    <location>
        <begin position="857"/>
        <end position="906"/>
    </location>
</feature>
<feature type="domain" description="Chromatin assembly factor 1 subunit A dimerization" evidence="9">
    <location>
        <begin position="474"/>
        <end position="544"/>
    </location>
</feature>
<evidence type="ECO:0000256" key="4">
    <source>
        <dbReference type="ARBA" id="ARBA00023186"/>
    </source>
</evidence>
<dbReference type="Proteomes" id="UP000694866">
    <property type="component" value="Unplaced"/>
</dbReference>
<evidence type="ECO:0000256" key="2">
    <source>
        <dbReference type="ARBA" id="ARBA00022705"/>
    </source>
</evidence>
<dbReference type="GeneID" id="105274204"/>
<dbReference type="Pfam" id="PF11600">
    <property type="entry name" value="CAF1A_acidic"/>
    <property type="match status" value="1"/>
</dbReference>
<dbReference type="GO" id="GO:0005634">
    <property type="term" value="C:nucleus"/>
    <property type="evidence" value="ECO:0007669"/>
    <property type="project" value="UniProtKB-SubCell"/>
</dbReference>
<sequence length="906" mass="103767">MKVMDVAMDTVDESVPKQKKLKQARLPFQMLTSPLSNTSSTKKRKLSSPSPTNYKSPKVSKLDKKENSSKSPETIEIDVKSDREDNELSIDVSGSPDTVSGSKDKRIEPKHSMKPGALTRLLKKVAAAASPPKLTPVIILDKCDDKLLEKSLASVAVTSSPGQSTKNDESSNDTLAEPLPTSEDDDDDNSKEKSHNSESDTETSSSEDDKKSNDEKNSSDNLSKTPTQSKTGDIPLKKRRLTPKQIEKRLESAKKKEERLKAKTERELQRNEERIKRRKEQEEKKIARKAKEEAEKEVKRKEKEQKELKKQLEIEQRQKEKERKERAKEEEKMKKEEERLEAERKKQKAASTFASFFVAKKLENSKAIDEEKIVDMVSNFMPFQIRKDMKVAPICRRSIGSEDKTAVDECLRDHEEINELYIQEIKKMGWRARTSGKTWPADDVAKDDIVIVEEEDGDSSIVNEPQRSEKYRAKLLLFKENRRPPYWGTWRKKSCIINPRRPFTKDTKWFDYEVDSDEEWEEEEPGESLRGSDDEKDEENPDDNEYDVDNEFMVPHGYLSDEEGQGDEEDEEEVPPELQKDKLKILEEEFEAEMKTKTSRIKPKVVGCVWQGLINSYPENTPAHIMNYLMARQAWVKTTPIALIPPVESEALAPDNIHKKNLPEEAVPDLIRLIHGNIHGRPFLVKEFMTYWQKNRGELDISFTKASVGRKIKELSKRIPCPDEGPMHLKTCWYVTEEIRRKYTLDDLSIPNQWRYSLTPKRKTLTEAPVIDKSDKEGKEKLRDGEQKKSAPLITMFTKKITPEEMHKQLQVKPSVSSKQGNPLNRPPKRATLISVPRVEVVPSILTAFSKINGRQSLGKAEEPITISDDESSGENSAGNLKGDGSERKIISDSPENQEEIVEIKK</sequence>
<feature type="region of interest" description="Disordered" evidence="7">
    <location>
        <begin position="515"/>
        <end position="580"/>
    </location>
</feature>
<keyword evidence="2" id="KW-0235">DNA replication</keyword>
<comment type="subcellular location">
    <subcellularLocation>
        <location evidence="1">Nucleus</location>
    </subcellularLocation>
</comment>
<dbReference type="OrthoDB" id="79480at2759"/>
<feature type="region of interest" description="Disordered" evidence="7">
    <location>
        <begin position="804"/>
        <end position="829"/>
    </location>
</feature>
<feature type="region of interest" description="Disordered" evidence="7">
    <location>
        <begin position="1"/>
        <end position="116"/>
    </location>
</feature>